<gene>
    <name evidence="1" type="ORF">HJG54_30405</name>
</gene>
<evidence type="ECO:0000313" key="1">
    <source>
        <dbReference type="EMBL" id="WNZ27216.1"/>
    </source>
</evidence>
<dbReference type="AlphaFoldDB" id="A0AA96WQ83"/>
<name>A0AA96WQ83_9CYAN</name>
<sequence length="97" mass="10582">MNFSPFADIRNRLHAQALALVEKATGDVDEVLVDALLEVCSFLEDSAQSVAPIVAVERDVHSSTGVYHLTVRRLSTSVPVGKFQIIITRELASGLIY</sequence>
<accession>A0AA96WQ83</accession>
<reference evidence="1" key="1">
    <citation type="submission" date="2020-05" db="EMBL/GenBank/DDBJ databases">
        <authorList>
            <person name="Zhu T."/>
            <person name="Keshari N."/>
            <person name="Lu X."/>
        </authorList>
    </citation>
    <scope>NUCLEOTIDE SEQUENCE</scope>
    <source>
        <strain evidence="1">NK1-12</strain>
    </source>
</reference>
<organism evidence="1">
    <name type="scientific">Leptolyngbya sp. NK1-12</name>
    <dbReference type="NCBI Taxonomy" id="2547451"/>
    <lineage>
        <taxon>Bacteria</taxon>
        <taxon>Bacillati</taxon>
        <taxon>Cyanobacteriota</taxon>
        <taxon>Cyanophyceae</taxon>
        <taxon>Leptolyngbyales</taxon>
        <taxon>Leptolyngbyaceae</taxon>
        <taxon>Leptolyngbya group</taxon>
        <taxon>Leptolyngbya</taxon>
    </lineage>
</organism>
<dbReference type="EMBL" id="CP053587">
    <property type="protein sequence ID" value="WNZ27216.1"/>
    <property type="molecule type" value="Genomic_DNA"/>
</dbReference>
<dbReference type="RefSeq" id="WP_316436855.1">
    <property type="nucleotide sequence ID" value="NZ_CP053587.1"/>
</dbReference>
<protein>
    <submittedName>
        <fullName evidence="1">Uncharacterized protein</fullName>
    </submittedName>
</protein>
<proteinExistence type="predicted"/>